<proteinExistence type="predicted"/>
<accession>A0ABZ2Y4D7</accession>
<name>A0ABZ2Y4D7_9FIRM</name>
<protein>
    <submittedName>
        <fullName evidence="2">AAA family ATPase</fullName>
    </submittedName>
</protein>
<keyword evidence="3" id="KW-1185">Reference proteome</keyword>
<dbReference type="RefSeq" id="WP_341875903.1">
    <property type="nucleotide sequence ID" value="NZ_CP121687.1"/>
</dbReference>
<dbReference type="EMBL" id="CP121687">
    <property type="protein sequence ID" value="WZL68896.1"/>
    <property type="molecule type" value="Genomic_DNA"/>
</dbReference>
<organism evidence="2 3">
    <name type="scientific">Defluviitalea saccharophila</name>
    <dbReference type="NCBI Taxonomy" id="879970"/>
    <lineage>
        <taxon>Bacteria</taxon>
        <taxon>Bacillati</taxon>
        <taxon>Bacillota</taxon>
        <taxon>Clostridia</taxon>
        <taxon>Lachnospirales</taxon>
        <taxon>Defluviitaleaceae</taxon>
        <taxon>Defluviitalea</taxon>
    </lineage>
</organism>
<dbReference type="Proteomes" id="UP001486565">
    <property type="component" value="Chromosome"/>
</dbReference>
<dbReference type="Gene3D" id="3.40.50.300">
    <property type="entry name" value="P-loop containing nucleotide triphosphate hydrolases"/>
    <property type="match status" value="1"/>
</dbReference>
<dbReference type="SMART" id="SM00382">
    <property type="entry name" value="AAA"/>
    <property type="match status" value="1"/>
</dbReference>
<gene>
    <name evidence="2" type="ORF">QBE51_08650</name>
</gene>
<dbReference type="Pfam" id="PF07726">
    <property type="entry name" value="AAA_3"/>
    <property type="match status" value="1"/>
</dbReference>
<reference evidence="2 3" key="1">
    <citation type="submission" date="2023-03" db="EMBL/GenBank/DDBJ databases">
        <title>Novel Species.</title>
        <authorList>
            <person name="Ma S."/>
        </authorList>
    </citation>
    <scope>NUCLEOTIDE SEQUENCE [LARGE SCALE GENOMIC DNA]</scope>
    <source>
        <strain evidence="2 3">LIND6LT2</strain>
    </source>
</reference>
<dbReference type="PANTHER" id="PTHR42759">
    <property type="entry name" value="MOXR FAMILY PROTEIN"/>
    <property type="match status" value="1"/>
</dbReference>
<feature type="domain" description="AAA+ ATPase" evidence="1">
    <location>
        <begin position="42"/>
        <end position="186"/>
    </location>
</feature>
<dbReference type="InterPro" id="IPR003593">
    <property type="entry name" value="AAA+_ATPase"/>
</dbReference>
<dbReference type="PIRSF" id="PIRSF002849">
    <property type="entry name" value="AAA_ATPase_chaperone_MoxR_prd"/>
    <property type="match status" value="1"/>
</dbReference>
<sequence>MDITESQISSFSQRFKEIEDAIGESIIGQKDIIRHILIAIIGGGNVLLEGLPGLGKTQMIKTIGKVLDLKFSRIQFTPDLMPADVIGTNIIMKKQDGSSEFQFQTGPVFSNIVLADEINRATPKTQSAMLEAMQEKTVTVGNKTYSLPNPFFVMATQNPLEMEGTYPLPEAQMDRFMFKLDVQFPNEKELAQIVGLTTGVNTSEPRTVCGKEDLLQMGEIAKQVPIAKPVLDYAMQLILKLHPESEYAAETIKKYIRYGPSPRGAQAIIIAARIYALLEGRYNVSFDDIKLAALPTLRHRIFLNFEALADKITGDDLILAALGEGK</sequence>
<dbReference type="InterPro" id="IPR027417">
    <property type="entry name" value="P-loop_NTPase"/>
</dbReference>
<evidence type="ECO:0000259" key="1">
    <source>
        <dbReference type="SMART" id="SM00382"/>
    </source>
</evidence>
<evidence type="ECO:0000313" key="3">
    <source>
        <dbReference type="Proteomes" id="UP001486565"/>
    </source>
</evidence>
<dbReference type="SUPFAM" id="SSF52540">
    <property type="entry name" value="P-loop containing nucleoside triphosphate hydrolases"/>
    <property type="match status" value="1"/>
</dbReference>
<dbReference type="Gene3D" id="1.10.8.80">
    <property type="entry name" value="Magnesium chelatase subunit I, C-Terminal domain"/>
    <property type="match status" value="1"/>
</dbReference>
<dbReference type="PANTHER" id="PTHR42759:SF1">
    <property type="entry name" value="MAGNESIUM-CHELATASE SUBUNIT CHLD"/>
    <property type="match status" value="1"/>
</dbReference>
<dbReference type="InterPro" id="IPR050764">
    <property type="entry name" value="CbbQ/NirQ/NorQ/GpvN"/>
</dbReference>
<dbReference type="InterPro" id="IPR011703">
    <property type="entry name" value="ATPase_AAA-3"/>
</dbReference>
<dbReference type="Pfam" id="PF17863">
    <property type="entry name" value="AAA_lid_2"/>
    <property type="match status" value="1"/>
</dbReference>
<evidence type="ECO:0000313" key="2">
    <source>
        <dbReference type="EMBL" id="WZL68896.1"/>
    </source>
</evidence>
<dbReference type="InterPro" id="IPR041628">
    <property type="entry name" value="ChlI/MoxR_AAA_lid"/>
</dbReference>
<dbReference type="CDD" id="cd00009">
    <property type="entry name" value="AAA"/>
    <property type="match status" value="1"/>
</dbReference>